<evidence type="ECO:0000313" key="2">
    <source>
        <dbReference type="EMBL" id="SVE26597.1"/>
    </source>
</evidence>
<accession>A0A383C2D8</accession>
<protein>
    <recommendedName>
        <fullName evidence="1">LTD domain-containing protein</fullName>
    </recommendedName>
</protein>
<dbReference type="InterPro" id="IPR036415">
    <property type="entry name" value="Lamin_tail_dom_sf"/>
</dbReference>
<dbReference type="InterPro" id="IPR001322">
    <property type="entry name" value="Lamin_tail_dom"/>
</dbReference>
<feature type="non-terminal residue" evidence="2">
    <location>
        <position position="197"/>
    </location>
</feature>
<dbReference type="SUPFAM" id="SSF74853">
    <property type="entry name" value="Lamin A/C globular tail domain"/>
    <property type="match status" value="1"/>
</dbReference>
<dbReference type="EMBL" id="UINC01205426">
    <property type="protein sequence ID" value="SVE26597.1"/>
    <property type="molecule type" value="Genomic_DNA"/>
</dbReference>
<gene>
    <name evidence="2" type="ORF">METZ01_LOCUS479451</name>
</gene>
<proteinExistence type="predicted"/>
<dbReference type="Pfam" id="PF00932">
    <property type="entry name" value="LTD"/>
    <property type="match status" value="1"/>
</dbReference>
<evidence type="ECO:0000259" key="1">
    <source>
        <dbReference type="PROSITE" id="PS51841"/>
    </source>
</evidence>
<feature type="domain" description="LTD" evidence="1">
    <location>
        <begin position="10"/>
        <end position="125"/>
    </location>
</feature>
<organism evidence="2">
    <name type="scientific">marine metagenome</name>
    <dbReference type="NCBI Taxonomy" id="408172"/>
    <lineage>
        <taxon>unclassified sequences</taxon>
        <taxon>metagenomes</taxon>
        <taxon>ecological metagenomes</taxon>
    </lineage>
</organism>
<sequence length="197" mass="21680">MLNRIIILIALFSFGMSNLFISEAAEGSSNNKYLEFFNAGDEPIDLSGYAFPNVSNAPDVPGEYEYWNAFDEGSVVEPGDVFVVCHGSSDETILAECDQYHTYLSNGDDGFCLVEGTTDDYTILDCVGDWYGDPGSGWQICDISNATKDHTIVRKSWVTEGTSDWGASSGSDGSDCQWVVYDQNYWDDLGFHNMDAA</sequence>
<dbReference type="PROSITE" id="PS51841">
    <property type="entry name" value="LTD"/>
    <property type="match status" value="1"/>
</dbReference>
<name>A0A383C2D8_9ZZZZ</name>
<dbReference type="AlphaFoldDB" id="A0A383C2D8"/>
<reference evidence="2" key="1">
    <citation type="submission" date="2018-05" db="EMBL/GenBank/DDBJ databases">
        <authorList>
            <person name="Lanie J.A."/>
            <person name="Ng W.-L."/>
            <person name="Kazmierczak K.M."/>
            <person name="Andrzejewski T.M."/>
            <person name="Davidsen T.M."/>
            <person name="Wayne K.J."/>
            <person name="Tettelin H."/>
            <person name="Glass J.I."/>
            <person name="Rusch D."/>
            <person name="Podicherti R."/>
            <person name="Tsui H.-C.T."/>
            <person name="Winkler M.E."/>
        </authorList>
    </citation>
    <scope>NUCLEOTIDE SEQUENCE</scope>
</reference>